<accession>A0ABU2WHC6</accession>
<dbReference type="EMBL" id="JAVRIC010000006">
    <property type="protein sequence ID" value="MDT0496933.1"/>
    <property type="molecule type" value="Genomic_DNA"/>
</dbReference>
<gene>
    <name evidence="2" type="ORF">RM530_06080</name>
</gene>
<evidence type="ECO:0000313" key="3">
    <source>
        <dbReference type="Proteomes" id="UP001254608"/>
    </source>
</evidence>
<organism evidence="2 3">
    <name type="scientific">Banduia mediterranea</name>
    <dbReference type="NCBI Taxonomy" id="3075609"/>
    <lineage>
        <taxon>Bacteria</taxon>
        <taxon>Pseudomonadati</taxon>
        <taxon>Pseudomonadota</taxon>
        <taxon>Gammaproteobacteria</taxon>
        <taxon>Nevskiales</taxon>
        <taxon>Algiphilaceae</taxon>
        <taxon>Banduia</taxon>
    </lineage>
</organism>
<evidence type="ECO:0000256" key="1">
    <source>
        <dbReference type="SAM" id="MobiDB-lite"/>
    </source>
</evidence>
<evidence type="ECO:0000313" key="2">
    <source>
        <dbReference type="EMBL" id="MDT0496933.1"/>
    </source>
</evidence>
<dbReference type="RefSeq" id="WP_311364327.1">
    <property type="nucleotide sequence ID" value="NZ_JAVRIC010000006.1"/>
</dbReference>
<reference evidence="2 3" key="1">
    <citation type="submission" date="2023-09" db="EMBL/GenBank/DDBJ databases">
        <authorList>
            <person name="Rey-Velasco X."/>
        </authorList>
    </citation>
    <scope>NUCLEOTIDE SEQUENCE [LARGE SCALE GENOMIC DNA]</scope>
    <source>
        <strain evidence="2 3">W345</strain>
    </source>
</reference>
<sequence>MISFFMVRSSRSHREVDGHCRSGKLNTGGPSHGAAQRVRAGYRVPAMNAFELRTERLLIRAWSKDDRAGFSRLVSDPKICK</sequence>
<protein>
    <submittedName>
        <fullName evidence="2">Uncharacterized protein</fullName>
    </submittedName>
</protein>
<dbReference type="Proteomes" id="UP001254608">
    <property type="component" value="Unassembled WGS sequence"/>
</dbReference>
<keyword evidence="3" id="KW-1185">Reference proteome</keyword>
<feature type="region of interest" description="Disordered" evidence="1">
    <location>
        <begin position="15"/>
        <end position="34"/>
    </location>
</feature>
<proteinExistence type="predicted"/>
<comment type="caution">
    <text evidence="2">The sequence shown here is derived from an EMBL/GenBank/DDBJ whole genome shotgun (WGS) entry which is preliminary data.</text>
</comment>
<name>A0ABU2WHC6_9GAMM</name>